<dbReference type="RefSeq" id="WP_094507495.1">
    <property type="nucleotide sequence ID" value="NZ_JBHEEK010000023.1"/>
</dbReference>
<dbReference type="PANTHER" id="PTHR33375:SF7">
    <property type="entry name" value="CHROMOSOME 2-PARTITIONING PROTEIN PARB-RELATED"/>
    <property type="match status" value="1"/>
</dbReference>
<name>A0A256FRZ6_9HYPH</name>
<evidence type="ECO:0000259" key="2">
    <source>
        <dbReference type="SMART" id="SM00470"/>
    </source>
</evidence>
<dbReference type="GO" id="GO:0003677">
    <property type="term" value="F:DNA binding"/>
    <property type="evidence" value="ECO:0007669"/>
    <property type="project" value="InterPro"/>
</dbReference>
<proteinExistence type="inferred from homology"/>
<keyword evidence="4" id="KW-1185">Reference proteome</keyword>
<evidence type="ECO:0000313" key="4">
    <source>
        <dbReference type="Proteomes" id="UP000215590"/>
    </source>
</evidence>
<dbReference type="Gene3D" id="3.90.1530.30">
    <property type="match status" value="1"/>
</dbReference>
<dbReference type="InterPro" id="IPR003115">
    <property type="entry name" value="ParB_N"/>
</dbReference>
<dbReference type="SMART" id="SM00470">
    <property type="entry name" value="ParB"/>
    <property type="match status" value="1"/>
</dbReference>
<dbReference type="EMBL" id="NNRJ01000031">
    <property type="protein sequence ID" value="OYR17617.1"/>
    <property type="molecule type" value="Genomic_DNA"/>
</dbReference>
<dbReference type="InterPro" id="IPR050336">
    <property type="entry name" value="Chromosome_partition/occlusion"/>
</dbReference>
<dbReference type="GO" id="GO:0007059">
    <property type="term" value="P:chromosome segregation"/>
    <property type="evidence" value="ECO:0007669"/>
    <property type="project" value="TreeGrafter"/>
</dbReference>
<dbReference type="AlphaFoldDB" id="A0A256FRZ6"/>
<evidence type="ECO:0000313" key="3">
    <source>
        <dbReference type="EMBL" id="OYR17617.1"/>
    </source>
</evidence>
<dbReference type="GO" id="GO:0005694">
    <property type="term" value="C:chromosome"/>
    <property type="evidence" value="ECO:0007669"/>
    <property type="project" value="TreeGrafter"/>
</dbReference>
<dbReference type="InterPro" id="IPR036086">
    <property type="entry name" value="ParB/Sulfiredoxin_sf"/>
</dbReference>
<dbReference type="SUPFAM" id="SSF110849">
    <property type="entry name" value="ParB/Sulfiredoxin"/>
    <property type="match status" value="1"/>
</dbReference>
<accession>A0A256FRZ6</accession>
<dbReference type="PANTHER" id="PTHR33375">
    <property type="entry name" value="CHROMOSOME-PARTITIONING PROTEIN PARB-RELATED"/>
    <property type="match status" value="1"/>
</dbReference>
<evidence type="ECO:0000256" key="1">
    <source>
        <dbReference type="ARBA" id="ARBA00006295"/>
    </source>
</evidence>
<dbReference type="Pfam" id="PF02195">
    <property type="entry name" value="ParB_N"/>
    <property type="match status" value="1"/>
</dbReference>
<reference evidence="3 4" key="1">
    <citation type="submission" date="2017-07" db="EMBL/GenBank/DDBJ databases">
        <title>Phylogenetic study on the rhizospheric bacterium Ochrobactrum sp. A44.</title>
        <authorList>
            <person name="Krzyzanowska D.M."/>
            <person name="Ossowicki A."/>
            <person name="Rajewska M."/>
            <person name="Maciag T."/>
            <person name="Kaczynski Z."/>
            <person name="Czerwicka M."/>
            <person name="Jafra S."/>
        </authorList>
    </citation>
    <scope>NUCLEOTIDE SEQUENCE [LARGE SCALE GENOMIC DNA]</scope>
    <source>
        <strain evidence="3 4">DSM 7216</strain>
    </source>
</reference>
<dbReference type="NCBIfam" id="TIGR00180">
    <property type="entry name" value="parB_part"/>
    <property type="match status" value="1"/>
</dbReference>
<dbReference type="InterPro" id="IPR004437">
    <property type="entry name" value="ParB/RepB/Spo0J"/>
</dbReference>
<dbReference type="FunFam" id="1.10.10.2830:FF:000001">
    <property type="entry name" value="Chromosome partitioning protein ParB"/>
    <property type="match status" value="1"/>
</dbReference>
<dbReference type="SUPFAM" id="SSF109709">
    <property type="entry name" value="KorB DNA-binding domain-like"/>
    <property type="match status" value="1"/>
</dbReference>
<feature type="domain" description="ParB-like N-terminal" evidence="2">
    <location>
        <begin position="4"/>
        <end position="102"/>
    </location>
</feature>
<comment type="similarity">
    <text evidence="1">Belongs to the ParB family.</text>
</comment>
<dbReference type="Pfam" id="PF17762">
    <property type="entry name" value="HTH_ParB"/>
    <property type="match status" value="1"/>
</dbReference>
<organism evidence="3 4">
    <name type="scientific">Brucella thiophenivorans</name>
    <dbReference type="NCBI Taxonomy" id="571255"/>
    <lineage>
        <taxon>Bacteria</taxon>
        <taxon>Pseudomonadati</taxon>
        <taxon>Pseudomonadota</taxon>
        <taxon>Alphaproteobacteria</taxon>
        <taxon>Hyphomicrobiales</taxon>
        <taxon>Brucellaceae</taxon>
        <taxon>Brucella/Ochrobactrum group</taxon>
        <taxon>Brucella</taxon>
    </lineage>
</organism>
<protein>
    <submittedName>
        <fullName evidence="3">ParB/RepB/Spo0J family partition domain protein</fullName>
    </submittedName>
</protein>
<gene>
    <name evidence="3" type="ORF">CEV31_4344</name>
</gene>
<comment type="caution">
    <text evidence="3">The sequence shown here is derived from an EMBL/GenBank/DDBJ whole genome shotgun (WGS) entry which is preliminary data.</text>
</comment>
<dbReference type="OrthoDB" id="9813122at2"/>
<dbReference type="Gene3D" id="1.10.10.2830">
    <property type="match status" value="1"/>
</dbReference>
<dbReference type="CDD" id="cd16406">
    <property type="entry name" value="ParB_N_like"/>
    <property type="match status" value="1"/>
</dbReference>
<sequence length="617" mass="68386">MAIIEIELSNLVIDPKNVRKNHVPADLATLAASIRATNYKLLQNLVIRPADNDGQFYVTAGGRRLAALQQLADNGEIAQDHKIICSLRTDETPEALSLIENEARANMSVLEQFAAFKALADNGATHEEIANKFNEAPKTVRKRLALANLAPEVLDGYVNNHLSVHQLQAFTITEDHARQKSVLTMMVSHHLSPVQIREAITNSKITTDCPITKYVGLDAYLQAGGTVITDLFSEQENSGVIQDQELLTSLFDTKLEGVKNQLFAEGWQWAEVLNNYSDYWNWRQIYGVKAPFTDAEESQLAEFEAELTALAKLIENEPDNSQIKDEYQAISELYDELKDRPNIYDAEALAIAGVVLSLDRDGTLIFRRGYVRPEDEQKKPKNEGATGEVNEGEGISQTLREDLTAHKNAALIAAFAANAEIALVAVVHNLLLSSHYTAYHKSVLNINTQSTNTLGYMKQSDSSKAYDDFEAIKEQMADLLPAKADELFNWLLDQKKATLLSLLAYAAAPTIDVIETRNQMKPVDVDNQLAKALNINMRQCWTATAESYFKHIPRIEIARTVGVIKGESAEREIMAASSKGDAAKLAEKLTKGANWLPSLLEIQPDTEPEEDEIHSAA</sequence>
<dbReference type="InterPro" id="IPR041468">
    <property type="entry name" value="HTH_ParB/Spo0J"/>
</dbReference>
<dbReference type="Proteomes" id="UP000215590">
    <property type="component" value="Unassembled WGS sequence"/>
</dbReference>